<organism evidence="2">
    <name type="scientific">Albugo laibachii Nc14</name>
    <dbReference type="NCBI Taxonomy" id="890382"/>
    <lineage>
        <taxon>Eukaryota</taxon>
        <taxon>Sar</taxon>
        <taxon>Stramenopiles</taxon>
        <taxon>Oomycota</taxon>
        <taxon>Peronosporomycetes</taxon>
        <taxon>Albuginales</taxon>
        <taxon>Albuginaceae</taxon>
        <taxon>Albugo</taxon>
    </lineage>
</organism>
<dbReference type="Gene3D" id="3.30.420.10">
    <property type="entry name" value="Ribonuclease H-like superfamily/Ribonuclease H"/>
    <property type="match status" value="1"/>
</dbReference>
<name>F0WE95_9STRA</name>
<gene>
    <name evidence="2" type="primary">AlNc14C73G4952</name>
    <name evidence="2" type="ORF">ALNC14_056690</name>
</gene>
<proteinExistence type="predicted"/>
<dbReference type="SUPFAM" id="SSF53098">
    <property type="entry name" value="Ribonuclease H-like"/>
    <property type="match status" value="1"/>
</dbReference>
<evidence type="ECO:0000313" key="2">
    <source>
        <dbReference type="EMBL" id="CCA19526.1"/>
    </source>
</evidence>
<dbReference type="AlphaFoldDB" id="F0WE95"/>
<reference evidence="2" key="2">
    <citation type="submission" date="2011-02" db="EMBL/GenBank/DDBJ databases">
        <authorList>
            <person name="MacLean D."/>
        </authorList>
    </citation>
    <scope>NUCLEOTIDE SEQUENCE</scope>
</reference>
<accession>F0WE95</accession>
<evidence type="ECO:0000256" key="1">
    <source>
        <dbReference type="SAM" id="MobiDB-lite"/>
    </source>
</evidence>
<dbReference type="EMBL" id="FR824118">
    <property type="protein sequence ID" value="CCA19526.1"/>
    <property type="molecule type" value="Genomic_DNA"/>
</dbReference>
<dbReference type="HOGENOM" id="CLU_122609_0_0_1"/>
<dbReference type="InterPro" id="IPR012337">
    <property type="entry name" value="RNaseH-like_sf"/>
</dbReference>
<sequence length="163" mass="18600">MGDKKIAARVQVANSAELECYDEKNQSLTDATLLELHQRLRHLAYDTVERMAGSDIRLTDRSRPNCLTCAQGKQSKKNQSKKDTGKNAPNDKLGGVIGSDIKGPVTPRDRHGNRYLINFVDYSTNYVRLFVAKNKIEATKNVEHFLHYFEKRFNCIHVLRTYG</sequence>
<protein>
    <submittedName>
        <fullName evidence="2">AlNc14C73G4952 protein</fullName>
    </submittedName>
</protein>
<feature type="region of interest" description="Disordered" evidence="1">
    <location>
        <begin position="67"/>
        <end position="104"/>
    </location>
</feature>
<dbReference type="GO" id="GO:0003676">
    <property type="term" value="F:nucleic acid binding"/>
    <property type="evidence" value="ECO:0007669"/>
    <property type="project" value="InterPro"/>
</dbReference>
<reference evidence="2" key="1">
    <citation type="journal article" date="2011" name="PLoS Biol.">
        <title>Gene gain and loss during evolution of obligate parasitism in the white rust pathogen of Arabidopsis thaliana.</title>
        <authorList>
            <person name="Kemen E."/>
            <person name="Gardiner A."/>
            <person name="Schultz-Larsen T."/>
            <person name="Kemen A.C."/>
            <person name="Balmuth A.L."/>
            <person name="Robert-Seilaniantz A."/>
            <person name="Bailey K."/>
            <person name="Holub E."/>
            <person name="Studholme D.J."/>
            <person name="Maclean D."/>
            <person name="Jones J.D."/>
        </authorList>
    </citation>
    <scope>NUCLEOTIDE SEQUENCE</scope>
</reference>
<dbReference type="InterPro" id="IPR036397">
    <property type="entry name" value="RNaseH_sf"/>
</dbReference>